<evidence type="ECO:0000313" key="2">
    <source>
        <dbReference type="Proteomes" id="UP001292094"/>
    </source>
</evidence>
<proteinExistence type="predicted"/>
<dbReference type="EMBL" id="JAWZYT010003357">
    <property type="protein sequence ID" value="KAK4298845.1"/>
    <property type="molecule type" value="Genomic_DNA"/>
</dbReference>
<dbReference type="Proteomes" id="UP001292094">
    <property type="component" value="Unassembled WGS sequence"/>
</dbReference>
<sequence>MIVLTVAGGCGSNDWWLPEVDESEEMQATSQLRSDCLAGNVRVVGAASLTLLDSHVLCSQNHYSAKS</sequence>
<keyword evidence="2" id="KW-1185">Reference proteome</keyword>
<protein>
    <submittedName>
        <fullName evidence="1">Uncharacterized protein</fullName>
    </submittedName>
</protein>
<name>A0AAE1NYR1_9EUCA</name>
<dbReference type="AlphaFoldDB" id="A0AAE1NYR1"/>
<evidence type="ECO:0000313" key="1">
    <source>
        <dbReference type="EMBL" id="KAK4298845.1"/>
    </source>
</evidence>
<organism evidence="1 2">
    <name type="scientific">Petrolisthes manimaculis</name>
    <dbReference type="NCBI Taxonomy" id="1843537"/>
    <lineage>
        <taxon>Eukaryota</taxon>
        <taxon>Metazoa</taxon>
        <taxon>Ecdysozoa</taxon>
        <taxon>Arthropoda</taxon>
        <taxon>Crustacea</taxon>
        <taxon>Multicrustacea</taxon>
        <taxon>Malacostraca</taxon>
        <taxon>Eumalacostraca</taxon>
        <taxon>Eucarida</taxon>
        <taxon>Decapoda</taxon>
        <taxon>Pleocyemata</taxon>
        <taxon>Anomura</taxon>
        <taxon>Galatheoidea</taxon>
        <taxon>Porcellanidae</taxon>
        <taxon>Petrolisthes</taxon>
    </lineage>
</organism>
<gene>
    <name evidence="1" type="ORF">Pmani_028836</name>
</gene>
<reference evidence="1" key="1">
    <citation type="submission" date="2023-11" db="EMBL/GenBank/DDBJ databases">
        <title>Genome assemblies of two species of porcelain crab, Petrolisthes cinctipes and Petrolisthes manimaculis (Anomura: Porcellanidae).</title>
        <authorList>
            <person name="Angst P."/>
        </authorList>
    </citation>
    <scope>NUCLEOTIDE SEQUENCE</scope>
    <source>
        <strain evidence="1">PB745_02</strain>
        <tissue evidence="1">Gill</tissue>
    </source>
</reference>
<comment type="caution">
    <text evidence="1">The sequence shown here is derived from an EMBL/GenBank/DDBJ whole genome shotgun (WGS) entry which is preliminary data.</text>
</comment>
<accession>A0AAE1NYR1</accession>